<dbReference type="OrthoDB" id="7841084at2"/>
<dbReference type="EMBL" id="JARCJK010000003">
    <property type="protein sequence ID" value="MDE4165581.1"/>
    <property type="molecule type" value="Genomic_DNA"/>
</dbReference>
<dbReference type="Gene3D" id="3.40.50.1820">
    <property type="entry name" value="alpha/beta hydrolase"/>
    <property type="match status" value="1"/>
</dbReference>
<dbReference type="RefSeq" id="WP_133245337.1">
    <property type="nucleotide sequence ID" value="NZ_CP015124.1"/>
</dbReference>
<protein>
    <recommendedName>
        <fullName evidence="5">Alpha/beta hydrolase</fullName>
    </recommendedName>
</protein>
<name>A0A1B0ZN78_9RHOB</name>
<evidence type="ECO:0000313" key="3">
    <source>
        <dbReference type="Proteomes" id="UP000092565"/>
    </source>
</evidence>
<dbReference type="SUPFAM" id="SSF53474">
    <property type="entry name" value="alpha/beta-Hydrolases"/>
    <property type="match status" value="1"/>
</dbReference>
<gene>
    <name evidence="1" type="ORF">JL2886_00631</name>
    <name evidence="2" type="ORF">PXK24_07730</name>
</gene>
<evidence type="ECO:0008006" key="5">
    <source>
        <dbReference type="Google" id="ProtNLM"/>
    </source>
</evidence>
<keyword evidence="3" id="KW-1185">Reference proteome</keyword>
<evidence type="ECO:0000313" key="4">
    <source>
        <dbReference type="Proteomes" id="UP001218364"/>
    </source>
</evidence>
<proteinExistence type="predicted"/>
<evidence type="ECO:0000313" key="1">
    <source>
        <dbReference type="EMBL" id="ANP35558.1"/>
    </source>
</evidence>
<organism evidence="1 3">
    <name type="scientific">Phaeobacter gallaeciensis</name>
    <dbReference type="NCBI Taxonomy" id="60890"/>
    <lineage>
        <taxon>Bacteria</taxon>
        <taxon>Pseudomonadati</taxon>
        <taxon>Pseudomonadota</taxon>
        <taxon>Alphaproteobacteria</taxon>
        <taxon>Rhodobacterales</taxon>
        <taxon>Roseobacteraceae</taxon>
        <taxon>Phaeobacter</taxon>
    </lineage>
</organism>
<evidence type="ECO:0000313" key="2">
    <source>
        <dbReference type="EMBL" id="MDE4165581.1"/>
    </source>
</evidence>
<reference evidence="2 4" key="2">
    <citation type="submission" date="2023-02" db="EMBL/GenBank/DDBJ databases">
        <title>Population genomics of bacteria associated with diatom.</title>
        <authorList>
            <person name="Xie J."/>
            <person name="Wang H."/>
        </authorList>
    </citation>
    <scope>NUCLEOTIDE SEQUENCE [LARGE SCALE GENOMIC DNA]</scope>
    <source>
        <strain evidence="2 4">PT47_8</strain>
    </source>
</reference>
<dbReference type="Proteomes" id="UP001218364">
    <property type="component" value="Unassembled WGS sequence"/>
</dbReference>
<dbReference type="EMBL" id="CP015124">
    <property type="protein sequence ID" value="ANP35558.1"/>
    <property type="molecule type" value="Genomic_DNA"/>
</dbReference>
<dbReference type="InterPro" id="IPR029058">
    <property type="entry name" value="AB_hydrolase_fold"/>
</dbReference>
<sequence length="326" mass="35049">MINPTPRLTAALRKASSDDPGERLSASRTLVAHGLINTAEPVLQGLADNEALAGEATVLLSACRYIRRVLSEADMKDNSGNAALSNEAERDILLGQSFDDFYLLKRAQGSSNLIVVFTGMARSFGVSLALLLRILKRFDSHVIFLQDTREQYYFNGVAGLGGTYAATLDALRQRAAEIGARNIWCLGQSGGGYAAIQVAIDLRARGVLAFVPATSLETLQVNGTLPADGPDNDTGKALPRPLDLVVQLQRADIVPHISIVYGALAEQDAVQAQRLVHPAVELVPIEGFADHAVFSKVVADNRLDDMIQHLFASQPHDPRVKSETSA</sequence>
<accession>A0A1B0ZN78</accession>
<dbReference type="AlphaFoldDB" id="A0A1B0ZN78"/>
<reference evidence="1 3" key="1">
    <citation type="submission" date="2016-04" db="EMBL/GenBank/DDBJ databases">
        <authorList>
            <person name="Evans L.H."/>
            <person name="Alamgir A."/>
            <person name="Owens N."/>
            <person name="Weber N.D."/>
            <person name="Virtaneva K."/>
            <person name="Barbian K."/>
            <person name="Babar A."/>
            <person name="Rosenke K."/>
        </authorList>
    </citation>
    <scope>NUCLEOTIDE SEQUENCE [LARGE SCALE GENOMIC DNA]</scope>
    <source>
        <strain evidence="1 3">JL2886</strain>
    </source>
</reference>
<dbReference type="Proteomes" id="UP000092565">
    <property type="component" value="Chromosome"/>
</dbReference>